<evidence type="ECO:0000256" key="9">
    <source>
        <dbReference type="ARBA" id="ARBA00022741"/>
    </source>
</evidence>
<gene>
    <name evidence="13" type="ORF">E3P99_00149</name>
</gene>
<dbReference type="GO" id="GO:0005524">
    <property type="term" value="F:ATP binding"/>
    <property type="evidence" value="ECO:0007669"/>
    <property type="project" value="UniProtKB-KW"/>
</dbReference>
<organism evidence="13 14">
    <name type="scientific">Wallemia hederae</name>
    <dbReference type="NCBI Taxonomy" id="1540922"/>
    <lineage>
        <taxon>Eukaryota</taxon>
        <taxon>Fungi</taxon>
        <taxon>Dikarya</taxon>
        <taxon>Basidiomycota</taxon>
        <taxon>Wallemiomycotina</taxon>
        <taxon>Wallemiomycetes</taxon>
        <taxon>Wallemiales</taxon>
        <taxon>Wallemiaceae</taxon>
        <taxon>Wallemia</taxon>
    </lineage>
</organism>
<comment type="function">
    <text evidence="1">Catalyzes the phosphorylation of riboflavin (vitamin B2) to form flavin mononucleotide (FMN) coenzyme.</text>
</comment>
<evidence type="ECO:0000256" key="8">
    <source>
        <dbReference type="ARBA" id="ARBA00022679"/>
    </source>
</evidence>
<keyword evidence="9" id="KW-0547">Nucleotide-binding</keyword>
<dbReference type="Gene3D" id="2.40.30.30">
    <property type="entry name" value="Riboflavin kinase-like"/>
    <property type="match status" value="1"/>
</dbReference>
<dbReference type="UniPathway" id="UPA00276">
    <property type="reaction ID" value="UER00406"/>
</dbReference>
<dbReference type="GO" id="GO:0005739">
    <property type="term" value="C:mitochondrion"/>
    <property type="evidence" value="ECO:0007669"/>
    <property type="project" value="TreeGrafter"/>
</dbReference>
<dbReference type="InterPro" id="IPR023468">
    <property type="entry name" value="Riboflavin_kinase"/>
</dbReference>
<dbReference type="OrthoDB" id="276388at2759"/>
<evidence type="ECO:0000256" key="3">
    <source>
        <dbReference type="ARBA" id="ARBA00010108"/>
    </source>
</evidence>
<keyword evidence="8" id="KW-0808">Transferase</keyword>
<comment type="similarity">
    <text evidence="3">Belongs to the flavokinase family.</text>
</comment>
<evidence type="ECO:0000256" key="1">
    <source>
        <dbReference type="ARBA" id="ARBA00003572"/>
    </source>
</evidence>
<evidence type="ECO:0000256" key="10">
    <source>
        <dbReference type="ARBA" id="ARBA00022840"/>
    </source>
</evidence>
<dbReference type="Pfam" id="PF01687">
    <property type="entry name" value="Flavokinase"/>
    <property type="match status" value="1"/>
</dbReference>
<proteinExistence type="inferred from homology"/>
<evidence type="ECO:0000313" key="14">
    <source>
        <dbReference type="Proteomes" id="UP000310189"/>
    </source>
</evidence>
<dbReference type="AlphaFoldDB" id="A0A4T0FX46"/>
<evidence type="ECO:0000256" key="2">
    <source>
        <dbReference type="ARBA" id="ARBA00005201"/>
    </source>
</evidence>
<dbReference type="SMART" id="SM00904">
    <property type="entry name" value="Flavokinase"/>
    <property type="match status" value="1"/>
</dbReference>
<comment type="caution">
    <text evidence="13">The sequence shown here is derived from an EMBL/GenBank/DDBJ whole genome shotgun (WGS) entry which is preliminary data.</text>
</comment>
<keyword evidence="7" id="KW-0288">FMN</keyword>
<accession>A0A4T0FX46</accession>
<keyword evidence="6" id="KW-0285">Flavoprotein</keyword>
<evidence type="ECO:0000256" key="5">
    <source>
        <dbReference type="ARBA" id="ARBA00017394"/>
    </source>
</evidence>
<dbReference type="GO" id="GO:0009231">
    <property type="term" value="P:riboflavin biosynthetic process"/>
    <property type="evidence" value="ECO:0007669"/>
    <property type="project" value="InterPro"/>
</dbReference>
<reference evidence="13 14" key="1">
    <citation type="submission" date="2019-03" db="EMBL/GenBank/DDBJ databases">
        <title>Sequencing 23 genomes of Wallemia ichthyophaga.</title>
        <authorList>
            <person name="Gostincar C."/>
        </authorList>
    </citation>
    <scope>NUCLEOTIDE SEQUENCE [LARGE SCALE GENOMIC DNA]</scope>
    <source>
        <strain evidence="13 14">EXF-5753</strain>
    </source>
</reference>
<evidence type="ECO:0000256" key="6">
    <source>
        <dbReference type="ARBA" id="ARBA00022630"/>
    </source>
</evidence>
<keyword evidence="10" id="KW-0067">ATP-binding</keyword>
<comment type="pathway">
    <text evidence="2">Cofactor biosynthesis; FMN biosynthesis; FMN from riboflavin (ATP route): step 1/1.</text>
</comment>
<dbReference type="InterPro" id="IPR015865">
    <property type="entry name" value="Riboflavin_kinase_bac/euk"/>
</dbReference>
<evidence type="ECO:0000313" key="13">
    <source>
        <dbReference type="EMBL" id="TIA93419.1"/>
    </source>
</evidence>
<dbReference type="EC" id="2.7.1.26" evidence="4"/>
<dbReference type="GO" id="GO:0009398">
    <property type="term" value="P:FMN biosynthetic process"/>
    <property type="evidence" value="ECO:0007669"/>
    <property type="project" value="UniProtKB-UniPathway"/>
</dbReference>
<dbReference type="EMBL" id="SPNW01000002">
    <property type="protein sequence ID" value="TIA93419.1"/>
    <property type="molecule type" value="Genomic_DNA"/>
</dbReference>
<dbReference type="PANTHER" id="PTHR22749:SF6">
    <property type="entry name" value="RIBOFLAVIN KINASE"/>
    <property type="match status" value="1"/>
</dbReference>
<evidence type="ECO:0000256" key="7">
    <source>
        <dbReference type="ARBA" id="ARBA00022643"/>
    </source>
</evidence>
<protein>
    <recommendedName>
        <fullName evidence="5">Riboflavin kinase</fullName>
        <ecNumber evidence="4">2.7.1.26</ecNumber>
    </recommendedName>
    <alternativeName>
        <fullName evidence="11">Flavin mononucleotide kinase 1</fullName>
    </alternativeName>
</protein>
<evidence type="ECO:0000259" key="12">
    <source>
        <dbReference type="SMART" id="SM00904"/>
    </source>
</evidence>
<dbReference type="PANTHER" id="PTHR22749">
    <property type="entry name" value="RIBOFLAVIN KINASE/FMN ADENYLYLTRANSFERASE"/>
    <property type="match status" value="1"/>
</dbReference>
<dbReference type="SUPFAM" id="SSF82114">
    <property type="entry name" value="Riboflavin kinase-like"/>
    <property type="match status" value="1"/>
</dbReference>
<dbReference type="InterPro" id="IPR023465">
    <property type="entry name" value="Riboflavin_kinase_dom_sf"/>
</dbReference>
<dbReference type="GO" id="GO:0008531">
    <property type="term" value="F:riboflavin kinase activity"/>
    <property type="evidence" value="ECO:0007669"/>
    <property type="project" value="UniProtKB-EC"/>
</dbReference>
<dbReference type="Proteomes" id="UP000310189">
    <property type="component" value="Unassembled WGS sequence"/>
</dbReference>
<name>A0A4T0FX46_9BASI</name>
<evidence type="ECO:0000256" key="4">
    <source>
        <dbReference type="ARBA" id="ARBA00012105"/>
    </source>
</evidence>
<sequence length="166" mass="18762">MGEGRPLIVGSEPIAQPFPLRMQGSVQKGFGRGSKQLGIPTANLPEESYSESFKLLDAAKNTGVYYGWAKVDGADDEQVHPMAMSVGWNPYYKNEKLTAEVHIMHDYKQDFYGKNMRVIVTGYVRPELDYSTLEALIEDIEFDKKVALHSLDRDSYRALQSDSFFN</sequence>
<feature type="domain" description="Riboflavin kinase" evidence="12">
    <location>
        <begin position="15"/>
        <end position="152"/>
    </location>
</feature>
<evidence type="ECO:0000256" key="11">
    <source>
        <dbReference type="ARBA" id="ARBA00029960"/>
    </source>
</evidence>
<keyword evidence="14" id="KW-1185">Reference proteome</keyword>